<dbReference type="RefSeq" id="XP_041557032.1">
    <property type="nucleotide sequence ID" value="XM_041704447.1"/>
</dbReference>
<feature type="transmembrane region" description="Helical" evidence="1">
    <location>
        <begin position="198"/>
        <end position="219"/>
    </location>
</feature>
<name>A0A7R7XPY8_9EURO</name>
<evidence type="ECO:0000256" key="1">
    <source>
        <dbReference type="SAM" id="Phobius"/>
    </source>
</evidence>
<keyword evidence="1" id="KW-0812">Transmembrane</keyword>
<reference evidence="2" key="1">
    <citation type="submission" date="2021-01" db="EMBL/GenBank/DDBJ databases">
        <authorList>
            <consortium name="Aspergillus puulaauensis MK2 genome sequencing consortium"/>
            <person name="Kazuki M."/>
            <person name="Futagami T."/>
        </authorList>
    </citation>
    <scope>NUCLEOTIDE SEQUENCE</scope>
    <source>
        <strain evidence="2">MK2</strain>
    </source>
</reference>
<dbReference type="AlphaFoldDB" id="A0A7R7XPY8"/>
<proteinExistence type="predicted"/>
<dbReference type="OrthoDB" id="10380583at2759"/>
<dbReference type="KEGG" id="apuu:APUU_41282A"/>
<accession>A0A7R7XPY8</accession>
<protein>
    <submittedName>
        <fullName evidence="2">Uncharacterized protein</fullName>
    </submittedName>
</protein>
<organism evidence="2 3">
    <name type="scientific">Aspergillus puulaauensis</name>
    <dbReference type="NCBI Taxonomy" id="1220207"/>
    <lineage>
        <taxon>Eukaryota</taxon>
        <taxon>Fungi</taxon>
        <taxon>Dikarya</taxon>
        <taxon>Ascomycota</taxon>
        <taxon>Pezizomycotina</taxon>
        <taxon>Eurotiomycetes</taxon>
        <taxon>Eurotiomycetidae</taxon>
        <taxon>Eurotiales</taxon>
        <taxon>Aspergillaceae</taxon>
        <taxon>Aspergillus</taxon>
    </lineage>
</organism>
<evidence type="ECO:0000313" key="2">
    <source>
        <dbReference type="EMBL" id="BCS24838.1"/>
    </source>
</evidence>
<sequence>MLWSTEETRLKTEIEIETTTNSARDVFPSLVGDCFFTSLSCLDARSLRIIVPLWRSVARETKPRQRTRSGPITRTVEPDCWHFLFSGWQHVLRFNAVSWILRYLTEERLCRYGEQTAGTPLEITIETTIKLMSVFFAHLVGDSFFISIPCLGSLNTQQPTLFGVLWRTVARGTGTPLKIKVETTTESTPILFFLDETFLHLLIMSWISGYLGLFVPLWARF</sequence>
<keyword evidence="1" id="KW-1133">Transmembrane helix</keyword>
<dbReference type="GeneID" id="64974843"/>
<evidence type="ECO:0000313" key="3">
    <source>
        <dbReference type="Proteomes" id="UP000654913"/>
    </source>
</evidence>
<reference evidence="2" key="2">
    <citation type="submission" date="2021-02" db="EMBL/GenBank/DDBJ databases">
        <title>Aspergillus puulaauensis MK2 genome sequence.</title>
        <authorList>
            <person name="Futagami T."/>
            <person name="Mori K."/>
            <person name="Kadooka C."/>
            <person name="Tanaka T."/>
        </authorList>
    </citation>
    <scope>NUCLEOTIDE SEQUENCE</scope>
    <source>
        <strain evidence="2">MK2</strain>
    </source>
</reference>
<gene>
    <name evidence="2" type="ORF">APUU_41282A</name>
</gene>
<dbReference type="EMBL" id="AP024446">
    <property type="protein sequence ID" value="BCS24838.1"/>
    <property type="molecule type" value="Genomic_DNA"/>
</dbReference>
<dbReference type="Proteomes" id="UP000654913">
    <property type="component" value="Chromosome 4"/>
</dbReference>
<keyword evidence="3" id="KW-1185">Reference proteome</keyword>
<keyword evidence="1" id="KW-0472">Membrane</keyword>